<dbReference type="GO" id="GO:0004658">
    <property type="term" value="F:propionyl-CoA carboxylase activity"/>
    <property type="evidence" value="ECO:0007669"/>
    <property type="project" value="InterPro"/>
</dbReference>
<reference evidence="1 2" key="1">
    <citation type="submission" date="2018-11" db="EMBL/GenBank/DDBJ databases">
        <authorList>
            <person name="Li F."/>
        </authorList>
    </citation>
    <scope>NUCLEOTIDE SEQUENCE [LARGE SCALE GENOMIC DNA]</scope>
    <source>
        <strain evidence="1 2">Gsoil 818</strain>
    </source>
</reference>
<dbReference type="AlphaFoldDB" id="A0A3N0GM68"/>
<name>A0A3N0GM68_9ACTN</name>
<accession>A0A3N0GM68</accession>
<dbReference type="Proteomes" id="UP000279994">
    <property type="component" value="Unassembled WGS sequence"/>
</dbReference>
<sequence length="72" mass="7759">MTDRSAIPAPKLEIINPDATPEEIAAIVAVLSSLQTTPPPPKPRSLWAARQRRTRAALRPGPGAWRASALPR</sequence>
<evidence type="ECO:0000313" key="2">
    <source>
        <dbReference type="Proteomes" id="UP000279994"/>
    </source>
</evidence>
<protein>
    <submittedName>
        <fullName evidence="1">Acyl-CoA carboxylase subunit epsilon</fullName>
    </submittedName>
</protein>
<comment type="caution">
    <text evidence="1">The sequence shown here is derived from an EMBL/GenBank/DDBJ whole genome shotgun (WGS) entry which is preliminary data.</text>
</comment>
<dbReference type="RefSeq" id="WP_123222961.1">
    <property type="nucleotide sequence ID" value="NZ_RJSF01000040.1"/>
</dbReference>
<proteinExistence type="predicted"/>
<dbReference type="Pfam" id="PF13822">
    <property type="entry name" value="ACC_epsilon"/>
    <property type="match status" value="1"/>
</dbReference>
<keyword evidence="2" id="KW-1185">Reference proteome</keyword>
<evidence type="ECO:0000313" key="1">
    <source>
        <dbReference type="EMBL" id="RNM13553.1"/>
    </source>
</evidence>
<organism evidence="1 2">
    <name type="scientific">Nocardioides pocheonensis</name>
    <dbReference type="NCBI Taxonomy" id="661485"/>
    <lineage>
        <taxon>Bacteria</taxon>
        <taxon>Bacillati</taxon>
        <taxon>Actinomycetota</taxon>
        <taxon>Actinomycetes</taxon>
        <taxon>Propionibacteriales</taxon>
        <taxon>Nocardioidaceae</taxon>
        <taxon>Nocardioides</taxon>
    </lineage>
</organism>
<gene>
    <name evidence="1" type="ORF">EFL26_11100</name>
</gene>
<dbReference type="InterPro" id="IPR032716">
    <property type="entry name" value="ACC_epsilon"/>
</dbReference>
<dbReference type="GO" id="GO:0003989">
    <property type="term" value="F:acetyl-CoA carboxylase activity"/>
    <property type="evidence" value="ECO:0007669"/>
    <property type="project" value="InterPro"/>
</dbReference>
<dbReference type="EMBL" id="RJSF01000040">
    <property type="protein sequence ID" value="RNM13553.1"/>
    <property type="molecule type" value="Genomic_DNA"/>
</dbReference>
<dbReference type="OrthoDB" id="4300992at2"/>